<dbReference type="NCBIfam" id="TIGR00496">
    <property type="entry name" value="frr"/>
    <property type="match status" value="1"/>
</dbReference>
<name>A0A1G2T097_9BACT</name>
<keyword evidence="2" id="KW-0648">Protein biosynthesis</keyword>
<dbReference type="PANTHER" id="PTHR20982">
    <property type="entry name" value="RIBOSOME RECYCLING FACTOR"/>
    <property type="match status" value="1"/>
</dbReference>
<proteinExistence type="inferred from homology"/>
<dbReference type="InterPro" id="IPR002661">
    <property type="entry name" value="Ribosome_recyc_fac"/>
</dbReference>
<evidence type="ECO:0000256" key="1">
    <source>
        <dbReference type="ARBA" id="ARBA00005912"/>
    </source>
</evidence>
<dbReference type="GO" id="GO:0043023">
    <property type="term" value="F:ribosomal large subunit binding"/>
    <property type="evidence" value="ECO:0007669"/>
    <property type="project" value="TreeGrafter"/>
</dbReference>
<dbReference type="PANTHER" id="PTHR20982:SF3">
    <property type="entry name" value="MITOCHONDRIAL RIBOSOME RECYCLING FACTOR PSEUDO 1"/>
    <property type="match status" value="1"/>
</dbReference>
<dbReference type="Gene3D" id="3.30.1360.40">
    <property type="match status" value="1"/>
</dbReference>
<dbReference type="Proteomes" id="UP000178107">
    <property type="component" value="Unassembled WGS sequence"/>
</dbReference>
<protein>
    <submittedName>
        <fullName evidence="5">Ribosome recycling factor</fullName>
    </submittedName>
</protein>
<dbReference type="AlphaFoldDB" id="A0A1G2T097"/>
<dbReference type="Gene3D" id="1.10.132.20">
    <property type="entry name" value="Ribosome-recycling factor"/>
    <property type="match status" value="1"/>
</dbReference>
<sequence>MSYNFSQFKQGADGTIEWLKKEYLGIRSNQANPGILDSVRVDMYGSKMPINQVASVLGESARSLRITPWDKSAVKMIDSAIREANLGVSVSVDDQGLRVAFPELTDDRRQALAKLAKQKLEEARVRVRNEREKVHSDADRQEKEGSIGKDDVFRAKQDLQKMVDETNQKLEELYEKKTKEISE</sequence>
<evidence type="ECO:0000313" key="5">
    <source>
        <dbReference type="EMBL" id="OHA90418.1"/>
    </source>
</evidence>
<accession>A0A1G2T097</accession>
<organism evidence="5 6">
    <name type="scientific">Candidatus Zambryskibacteria bacterium RIFCSPHIGHO2_01_FULL_46_25</name>
    <dbReference type="NCBI Taxonomy" id="1802738"/>
    <lineage>
        <taxon>Bacteria</taxon>
        <taxon>Candidatus Zambryskiibacteriota</taxon>
    </lineage>
</organism>
<dbReference type="InterPro" id="IPR023584">
    <property type="entry name" value="Ribosome_recyc_fac_dom"/>
</dbReference>
<evidence type="ECO:0000256" key="2">
    <source>
        <dbReference type="ARBA" id="ARBA00022917"/>
    </source>
</evidence>
<comment type="similarity">
    <text evidence="1">Belongs to the RRF family.</text>
</comment>
<feature type="domain" description="Ribosome recycling factor" evidence="4">
    <location>
        <begin position="19"/>
        <end position="181"/>
    </location>
</feature>
<dbReference type="EMBL" id="MHVH01000005">
    <property type="protein sequence ID" value="OHA90418.1"/>
    <property type="molecule type" value="Genomic_DNA"/>
</dbReference>
<dbReference type="InterPro" id="IPR036191">
    <property type="entry name" value="RRF_sf"/>
</dbReference>
<feature type="region of interest" description="Disordered" evidence="3">
    <location>
        <begin position="128"/>
        <end position="152"/>
    </location>
</feature>
<dbReference type="Pfam" id="PF01765">
    <property type="entry name" value="RRF"/>
    <property type="match status" value="1"/>
</dbReference>
<evidence type="ECO:0000313" key="6">
    <source>
        <dbReference type="Proteomes" id="UP000178107"/>
    </source>
</evidence>
<gene>
    <name evidence="5" type="ORF">A2838_02390</name>
</gene>
<reference evidence="5 6" key="1">
    <citation type="journal article" date="2016" name="Nat. Commun.">
        <title>Thousands of microbial genomes shed light on interconnected biogeochemical processes in an aquifer system.</title>
        <authorList>
            <person name="Anantharaman K."/>
            <person name="Brown C.T."/>
            <person name="Hug L.A."/>
            <person name="Sharon I."/>
            <person name="Castelle C.J."/>
            <person name="Probst A.J."/>
            <person name="Thomas B.C."/>
            <person name="Singh A."/>
            <person name="Wilkins M.J."/>
            <person name="Karaoz U."/>
            <person name="Brodie E.L."/>
            <person name="Williams K.H."/>
            <person name="Hubbard S.S."/>
            <person name="Banfield J.F."/>
        </authorList>
    </citation>
    <scope>NUCLEOTIDE SEQUENCE [LARGE SCALE GENOMIC DNA]</scope>
</reference>
<evidence type="ECO:0000259" key="4">
    <source>
        <dbReference type="Pfam" id="PF01765"/>
    </source>
</evidence>
<dbReference type="SUPFAM" id="SSF55194">
    <property type="entry name" value="Ribosome recycling factor, RRF"/>
    <property type="match status" value="1"/>
</dbReference>
<comment type="caution">
    <text evidence="5">The sequence shown here is derived from an EMBL/GenBank/DDBJ whole genome shotgun (WGS) entry which is preliminary data.</text>
</comment>
<dbReference type="FunFam" id="3.30.1360.40:FF:000001">
    <property type="entry name" value="Ribosome-recycling factor"/>
    <property type="match status" value="1"/>
</dbReference>
<dbReference type="GO" id="GO:0006412">
    <property type="term" value="P:translation"/>
    <property type="evidence" value="ECO:0007669"/>
    <property type="project" value="UniProtKB-KW"/>
</dbReference>
<evidence type="ECO:0000256" key="3">
    <source>
        <dbReference type="SAM" id="MobiDB-lite"/>
    </source>
</evidence>